<evidence type="ECO:0000256" key="1">
    <source>
        <dbReference type="ARBA" id="ARBA00004651"/>
    </source>
</evidence>
<feature type="transmembrane region" description="Helical" evidence="10">
    <location>
        <begin position="253"/>
        <end position="272"/>
    </location>
</feature>
<feature type="transmembrane region" description="Helical" evidence="10">
    <location>
        <begin position="191"/>
        <end position="210"/>
    </location>
</feature>
<dbReference type="Pfam" id="PF03083">
    <property type="entry name" value="MtN3_slv"/>
    <property type="match status" value="2"/>
</dbReference>
<evidence type="ECO:0000256" key="8">
    <source>
        <dbReference type="ARBA" id="ARBA00022989"/>
    </source>
</evidence>
<evidence type="ECO:0000256" key="9">
    <source>
        <dbReference type="ARBA" id="ARBA00023136"/>
    </source>
</evidence>
<evidence type="ECO:0000256" key="3">
    <source>
        <dbReference type="ARBA" id="ARBA00022448"/>
    </source>
</evidence>
<comment type="subcellular location">
    <subcellularLocation>
        <location evidence="1">Cell membrane</location>
        <topology evidence="1">Multi-pass membrane protein</topology>
    </subcellularLocation>
</comment>
<evidence type="ECO:0000313" key="13">
    <source>
        <dbReference type="Proteomes" id="UP000834106"/>
    </source>
</evidence>
<dbReference type="Gene3D" id="1.20.1280.290">
    <property type="match status" value="1"/>
</dbReference>
<comment type="similarity">
    <text evidence="2">Belongs to the SWEET sugar transporter family.</text>
</comment>
<dbReference type="GO" id="GO:0051119">
    <property type="term" value="F:sugar transmembrane transporter activity"/>
    <property type="evidence" value="ECO:0007669"/>
    <property type="project" value="InterPro"/>
</dbReference>
<dbReference type="GO" id="GO:0005886">
    <property type="term" value="C:plasma membrane"/>
    <property type="evidence" value="ECO:0007669"/>
    <property type="project" value="UniProtKB-SubCell"/>
</dbReference>
<dbReference type="PANTHER" id="PTHR10791:SF165">
    <property type="entry name" value="BIDIRECTIONAL SUGAR TRANSPORTER SWEET10"/>
    <property type="match status" value="1"/>
</dbReference>
<keyword evidence="9 10" id="KW-0472">Membrane</keyword>
<keyword evidence="8 10" id="KW-1133">Transmembrane helix</keyword>
<dbReference type="InterPro" id="IPR047664">
    <property type="entry name" value="SWEET"/>
</dbReference>
<dbReference type="PANTHER" id="PTHR10791">
    <property type="entry name" value="RAG1-ACTIVATING PROTEIN 1"/>
    <property type="match status" value="1"/>
</dbReference>
<keyword evidence="11" id="KW-0732">Signal</keyword>
<feature type="transmembrane region" description="Helical" evidence="10">
    <location>
        <begin position="222"/>
        <end position="241"/>
    </location>
</feature>
<name>A0AAD2DN03_9LAMI</name>
<dbReference type="AlphaFoldDB" id="A0AAD2DN03"/>
<organism evidence="12 13">
    <name type="scientific">Fraxinus pennsylvanica</name>
    <dbReference type="NCBI Taxonomy" id="56036"/>
    <lineage>
        <taxon>Eukaryota</taxon>
        <taxon>Viridiplantae</taxon>
        <taxon>Streptophyta</taxon>
        <taxon>Embryophyta</taxon>
        <taxon>Tracheophyta</taxon>
        <taxon>Spermatophyta</taxon>
        <taxon>Magnoliopsida</taxon>
        <taxon>eudicotyledons</taxon>
        <taxon>Gunneridae</taxon>
        <taxon>Pentapetalae</taxon>
        <taxon>asterids</taxon>
        <taxon>lamiids</taxon>
        <taxon>Lamiales</taxon>
        <taxon>Oleaceae</taxon>
        <taxon>Oleeae</taxon>
        <taxon>Fraxinus</taxon>
    </lineage>
</organism>
<keyword evidence="7" id="KW-0677">Repeat</keyword>
<keyword evidence="13" id="KW-1185">Reference proteome</keyword>
<evidence type="ECO:0000256" key="5">
    <source>
        <dbReference type="ARBA" id="ARBA00022597"/>
    </source>
</evidence>
<dbReference type="FunFam" id="1.20.1280.290:FF:000003">
    <property type="entry name" value="Bidirectional sugar transporter SWEET"/>
    <property type="match status" value="1"/>
</dbReference>
<reference evidence="12" key="1">
    <citation type="submission" date="2023-05" db="EMBL/GenBank/DDBJ databases">
        <authorList>
            <person name="Huff M."/>
        </authorList>
    </citation>
    <scope>NUCLEOTIDE SEQUENCE</scope>
</reference>
<accession>A0AAD2DN03</accession>
<keyword evidence="3" id="KW-0813">Transport</keyword>
<evidence type="ECO:0000256" key="11">
    <source>
        <dbReference type="SAM" id="SignalP"/>
    </source>
</evidence>
<keyword evidence="4" id="KW-1003">Cell membrane</keyword>
<dbReference type="Proteomes" id="UP000834106">
    <property type="component" value="Chromosome 3"/>
</dbReference>
<feature type="chain" id="PRO_5042201802" description="Bidirectional sugar transporter SWEET" evidence="11">
    <location>
        <begin position="18"/>
        <end position="377"/>
    </location>
</feature>
<evidence type="ECO:0008006" key="14">
    <source>
        <dbReference type="Google" id="ProtNLM"/>
    </source>
</evidence>
<evidence type="ECO:0000256" key="6">
    <source>
        <dbReference type="ARBA" id="ARBA00022692"/>
    </source>
</evidence>
<keyword evidence="6 10" id="KW-0812">Transmembrane</keyword>
<keyword evidence="5" id="KW-0762">Sugar transport</keyword>
<dbReference type="InterPro" id="IPR004316">
    <property type="entry name" value="SWEET_rpt"/>
</dbReference>
<feature type="signal peptide" evidence="11">
    <location>
        <begin position="1"/>
        <end position="17"/>
    </location>
</feature>
<evidence type="ECO:0000313" key="12">
    <source>
        <dbReference type="EMBL" id="CAI9757331.1"/>
    </source>
</evidence>
<evidence type="ECO:0000256" key="7">
    <source>
        <dbReference type="ARBA" id="ARBA00022737"/>
    </source>
</evidence>
<feature type="transmembrane region" description="Helical" evidence="10">
    <location>
        <begin position="278"/>
        <end position="301"/>
    </location>
</feature>
<dbReference type="EMBL" id="OU503038">
    <property type="protein sequence ID" value="CAI9757331.1"/>
    <property type="molecule type" value="Genomic_DNA"/>
</dbReference>
<feature type="transmembrane region" description="Helical" evidence="10">
    <location>
        <begin position="162"/>
        <end position="184"/>
    </location>
</feature>
<sequence length="377" mass="41985">MCTVLLLYLSSPCPVSLYGVGTAHAVDGLRQQFGHEMMGVWSDLMAIYSSGDLVVNDGICSSNDLAVNGGVLAGFGGAVMEAVPSVGVLYRDVGERLGYRHRRRRRLRRLWSWYLARLRHLWRCYIAVMVRSWAAGGDGGANDDCSMLWIYYAFLKSDNTTLLITINSVGCFIQTAYISFYLFYAPKKVQTIKLIFVLIVCGFGLIVLTNQLVVKASKRTNVGWICLVVSLCVFIAPLGIVRQVIQTKSVEYMPFLPSFFLTIGAVMKFFYGLLLNDFIIAIPNVLGFSVGVLQMVLYVIYKDADKGEKKKLPEIANKIIILEEQKTQELTGQIVDIVNISALLNSEKTSVVSQPNNDGIEDTHVHQNLPNEIEVKM</sequence>
<evidence type="ECO:0000256" key="10">
    <source>
        <dbReference type="SAM" id="Phobius"/>
    </source>
</evidence>
<gene>
    <name evidence="12" type="ORF">FPE_LOCUS4761</name>
</gene>
<evidence type="ECO:0000256" key="4">
    <source>
        <dbReference type="ARBA" id="ARBA00022475"/>
    </source>
</evidence>
<evidence type="ECO:0000256" key="2">
    <source>
        <dbReference type="ARBA" id="ARBA00007809"/>
    </source>
</evidence>
<protein>
    <recommendedName>
        <fullName evidence="14">Bidirectional sugar transporter SWEET</fullName>
    </recommendedName>
</protein>
<proteinExistence type="inferred from homology"/>